<gene>
    <name evidence="1" type="ORF">LCGC14_1266490</name>
</gene>
<dbReference type="EMBL" id="LAZR01007069">
    <property type="protein sequence ID" value="KKM87671.1"/>
    <property type="molecule type" value="Genomic_DNA"/>
</dbReference>
<dbReference type="AlphaFoldDB" id="A0A0F9LKF7"/>
<proteinExistence type="predicted"/>
<comment type="caution">
    <text evidence="1">The sequence shown here is derived from an EMBL/GenBank/DDBJ whole genome shotgun (WGS) entry which is preliminary data.</text>
</comment>
<protein>
    <submittedName>
        <fullName evidence="1">Uncharacterized protein</fullName>
    </submittedName>
</protein>
<accession>A0A0F9LKF7</accession>
<sequence>MVQVKDLAASATKWRANAQNAAPEYAERAGQAGQRWQANTVAAQQTYQAAISAPGIATRYSRGAQRAGAEKYTGRIQAVGQSRFSEGVAVAEGEWQSGFQPFAAALAQLNLTARRPRGDRGNYRRVEEVGQRLNAVRLAQLGATS</sequence>
<evidence type="ECO:0000313" key="1">
    <source>
        <dbReference type="EMBL" id="KKM87671.1"/>
    </source>
</evidence>
<organism evidence="1">
    <name type="scientific">marine sediment metagenome</name>
    <dbReference type="NCBI Taxonomy" id="412755"/>
    <lineage>
        <taxon>unclassified sequences</taxon>
        <taxon>metagenomes</taxon>
        <taxon>ecological metagenomes</taxon>
    </lineage>
</organism>
<name>A0A0F9LKF7_9ZZZZ</name>
<reference evidence="1" key="1">
    <citation type="journal article" date="2015" name="Nature">
        <title>Complex archaea that bridge the gap between prokaryotes and eukaryotes.</title>
        <authorList>
            <person name="Spang A."/>
            <person name="Saw J.H."/>
            <person name="Jorgensen S.L."/>
            <person name="Zaremba-Niedzwiedzka K."/>
            <person name="Martijn J."/>
            <person name="Lind A.E."/>
            <person name="van Eijk R."/>
            <person name="Schleper C."/>
            <person name="Guy L."/>
            <person name="Ettema T.J."/>
        </authorList>
    </citation>
    <scope>NUCLEOTIDE SEQUENCE</scope>
</reference>